<dbReference type="AlphaFoldDB" id="A0A0U2M3Q2"/>
<feature type="compositionally biased region" description="Basic and acidic residues" evidence="1">
    <location>
        <begin position="32"/>
        <end position="42"/>
    </location>
</feature>
<dbReference type="PATRIC" id="fig|162209.4.peg.1773"/>
<evidence type="ECO:0000256" key="1">
    <source>
        <dbReference type="SAM" id="MobiDB-lite"/>
    </source>
</evidence>
<dbReference type="EMBL" id="CP013652">
    <property type="protein sequence ID" value="ALS22048.1"/>
    <property type="molecule type" value="Genomic_DNA"/>
</dbReference>
<evidence type="ECO:0000313" key="3">
    <source>
        <dbReference type="Proteomes" id="UP000061660"/>
    </source>
</evidence>
<organism evidence="2 3">
    <name type="scientific">Paenibacillus naphthalenovorans</name>
    <dbReference type="NCBI Taxonomy" id="162209"/>
    <lineage>
        <taxon>Bacteria</taxon>
        <taxon>Bacillati</taxon>
        <taxon>Bacillota</taxon>
        <taxon>Bacilli</taxon>
        <taxon>Bacillales</taxon>
        <taxon>Paenibacillaceae</taxon>
        <taxon>Paenibacillus</taxon>
    </lineage>
</organism>
<reference evidence="3" key="1">
    <citation type="submission" date="2015-12" db="EMBL/GenBank/DDBJ databases">
        <title>Complete genome sequences of two moderately thermophilic Paenibacillus species.</title>
        <authorList>
            <person name="Butler R.III."/>
            <person name="Wang J."/>
            <person name="Stark B.C."/>
            <person name="Pombert J.-F."/>
        </authorList>
    </citation>
    <scope>NUCLEOTIDE SEQUENCE [LARGE SCALE GENOMIC DNA]</scope>
    <source>
        <strain evidence="3">32O-Y</strain>
    </source>
</reference>
<dbReference type="RefSeq" id="WP_217634723.1">
    <property type="nucleotide sequence ID" value="NZ_FNDY01000021.1"/>
</dbReference>
<dbReference type="Proteomes" id="UP000061660">
    <property type="component" value="Chromosome"/>
</dbReference>
<dbReference type="STRING" id="162209.IJ22_16740"/>
<sequence>MEMHELLEVLFQTRRKTVLATVIETEGHACRKSAPDHLHDPVGLDIGNGRSGRNHRQHCGRMLCSRKI</sequence>
<accession>A0A0U2M3Q2</accession>
<evidence type="ECO:0000313" key="2">
    <source>
        <dbReference type="EMBL" id="ALS22048.1"/>
    </source>
</evidence>
<reference evidence="2 3" key="2">
    <citation type="journal article" date="2016" name="Genome Announc.">
        <title>Complete Genome Sequences of Two Interactive Moderate Thermophiles, Paenibacillus napthalenovorans 32O-Y and Paenibacillus sp. 32O-W.</title>
        <authorList>
            <person name="Butler R.R.III."/>
            <person name="Wang J."/>
            <person name="Stark B.C."/>
            <person name="Pombert J.F."/>
        </authorList>
    </citation>
    <scope>NUCLEOTIDE SEQUENCE [LARGE SCALE GENOMIC DNA]</scope>
    <source>
        <strain evidence="2 3">32O-Y</strain>
    </source>
</reference>
<proteinExistence type="predicted"/>
<name>A0A0U2M3Q2_9BACL</name>
<gene>
    <name evidence="2" type="ORF">IJ22_16740</name>
</gene>
<protein>
    <submittedName>
        <fullName evidence="2">Uncharacterized protein</fullName>
    </submittedName>
</protein>
<dbReference type="KEGG" id="pnp:IJ22_16740"/>
<feature type="region of interest" description="Disordered" evidence="1">
    <location>
        <begin position="32"/>
        <end position="58"/>
    </location>
</feature>
<keyword evidence="3" id="KW-1185">Reference proteome</keyword>